<feature type="transmembrane region" description="Helical" evidence="6">
    <location>
        <begin position="6"/>
        <end position="23"/>
    </location>
</feature>
<evidence type="ECO:0000256" key="5">
    <source>
        <dbReference type="ARBA" id="ARBA00023136"/>
    </source>
</evidence>
<keyword evidence="3 6" id="KW-0812">Transmembrane</keyword>
<keyword evidence="9" id="KW-1185">Reference proteome</keyword>
<keyword evidence="5 6" id="KW-0472">Membrane</keyword>
<evidence type="ECO:0000256" key="1">
    <source>
        <dbReference type="ARBA" id="ARBA00004651"/>
    </source>
</evidence>
<protein>
    <submittedName>
        <fullName evidence="8">Prepilin peptidase</fullName>
        <ecNumber evidence="8">3.4.23.43</ecNumber>
    </submittedName>
</protein>
<evidence type="ECO:0000256" key="3">
    <source>
        <dbReference type="ARBA" id="ARBA00022692"/>
    </source>
</evidence>
<dbReference type="Proteomes" id="UP001321014">
    <property type="component" value="Unassembled WGS sequence"/>
</dbReference>
<evidence type="ECO:0000256" key="4">
    <source>
        <dbReference type="ARBA" id="ARBA00022989"/>
    </source>
</evidence>
<dbReference type="Pfam" id="PF01478">
    <property type="entry name" value="Peptidase_A24"/>
    <property type="match status" value="1"/>
</dbReference>
<feature type="domain" description="Prepilin type IV endopeptidase peptidase" evidence="7">
    <location>
        <begin position="13"/>
        <end position="117"/>
    </location>
</feature>
<evidence type="ECO:0000256" key="2">
    <source>
        <dbReference type="ARBA" id="ARBA00022475"/>
    </source>
</evidence>
<dbReference type="PANTHER" id="PTHR36506">
    <property type="entry name" value="PREFLAGELLIN PEPTIDASE"/>
    <property type="match status" value="1"/>
</dbReference>
<organism evidence="8 9">
    <name type="scientific">Ruegeria marisflavi</name>
    <dbReference type="NCBI Taxonomy" id="2984152"/>
    <lineage>
        <taxon>Bacteria</taxon>
        <taxon>Pseudomonadati</taxon>
        <taxon>Pseudomonadota</taxon>
        <taxon>Alphaproteobacteria</taxon>
        <taxon>Rhodobacterales</taxon>
        <taxon>Roseobacteraceae</taxon>
        <taxon>Ruegeria</taxon>
    </lineage>
</organism>
<proteinExistence type="predicted"/>
<name>A0ABT2WYC1_9RHOB</name>
<sequence length="162" mass="17573">MSLDMTEFVPLALILPLLVWIAFMDMQQQTIPNKIVLGMLLVFVLTTPFFLSLPEIGYRLIAAGIVFLLGFAGFALRLWGGGDVKAITALVLFLPSVTLSIYAFAFSLSMFLGMVVVLSLRSVIGHSESHWISLRPKAGFPMGVSIALSGILLPVIVVLPSH</sequence>
<comment type="caution">
    <text evidence="8">The sequence shown here is derived from an EMBL/GenBank/DDBJ whole genome shotgun (WGS) entry which is preliminary data.</text>
</comment>
<reference evidence="8 9" key="1">
    <citation type="submission" date="2022-10" db="EMBL/GenBank/DDBJ databases">
        <title>Ruegeria sp. nov., isolated from ocean surface water.</title>
        <authorList>
            <person name="He W."/>
            <person name="Wang L."/>
            <person name="Zhang D.-F."/>
        </authorList>
    </citation>
    <scope>NUCLEOTIDE SEQUENCE [LARGE SCALE GENOMIC DNA]</scope>
    <source>
        <strain evidence="8 9">WL0004</strain>
    </source>
</reference>
<evidence type="ECO:0000259" key="7">
    <source>
        <dbReference type="Pfam" id="PF01478"/>
    </source>
</evidence>
<feature type="transmembrane region" description="Helical" evidence="6">
    <location>
        <begin position="60"/>
        <end position="79"/>
    </location>
</feature>
<evidence type="ECO:0000313" key="8">
    <source>
        <dbReference type="EMBL" id="MCU9840237.1"/>
    </source>
</evidence>
<comment type="subcellular location">
    <subcellularLocation>
        <location evidence="1">Cell membrane</location>
        <topology evidence="1">Multi-pass membrane protein</topology>
    </subcellularLocation>
</comment>
<dbReference type="RefSeq" id="WP_263390112.1">
    <property type="nucleotide sequence ID" value="NZ_JAOVQN010000031.1"/>
</dbReference>
<dbReference type="EMBL" id="JAOVQN010000031">
    <property type="protein sequence ID" value="MCU9840237.1"/>
    <property type="molecule type" value="Genomic_DNA"/>
</dbReference>
<dbReference type="InterPro" id="IPR052218">
    <property type="entry name" value="Preflagellin_Peptidase"/>
</dbReference>
<dbReference type="Gene3D" id="1.20.120.1220">
    <property type="match status" value="1"/>
</dbReference>
<evidence type="ECO:0000313" key="9">
    <source>
        <dbReference type="Proteomes" id="UP001321014"/>
    </source>
</evidence>
<dbReference type="GO" id="GO:0004190">
    <property type="term" value="F:aspartic-type endopeptidase activity"/>
    <property type="evidence" value="ECO:0007669"/>
    <property type="project" value="UniProtKB-EC"/>
</dbReference>
<feature type="transmembrane region" description="Helical" evidence="6">
    <location>
        <begin position="91"/>
        <end position="118"/>
    </location>
</feature>
<feature type="transmembrane region" description="Helical" evidence="6">
    <location>
        <begin position="35"/>
        <end position="54"/>
    </location>
</feature>
<gene>
    <name evidence="8" type="ORF">OEZ49_20965</name>
</gene>
<keyword evidence="2" id="KW-1003">Cell membrane</keyword>
<dbReference type="InterPro" id="IPR000045">
    <property type="entry name" value="Prepilin_IV_endopep_pep"/>
</dbReference>
<keyword evidence="8" id="KW-0378">Hydrolase</keyword>
<feature type="transmembrane region" description="Helical" evidence="6">
    <location>
        <begin position="138"/>
        <end position="159"/>
    </location>
</feature>
<accession>A0ABT2WYC1</accession>
<keyword evidence="4 6" id="KW-1133">Transmembrane helix</keyword>
<dbReference type="PANTHER" id="PTHR36506:SF1">
    <property type="entry name" value="PREFLAGELLIN PEPTIDASE"/>
    <property type="match status" value="1"/>
</dbReference>
<dbReference type="EC" id="3.4.23.43" evidence="8"/>
<evidence type="ECO:0000256" key="6">
    <source>
        <dbReference type="SAM" id="Phobius"/>
    </source>
</evidence>